<dbReference type="EMBL" id="JAHDYR010000001">
    <property type="protein sequence ID" value="KAG9397644.1"/>
    <property type="molecule type" value="Genomic_DNA"/>
</dbReference>
<evidence type="ECO:0000313" key="3">
    <source>
        <dbReference type="Proteomes" id="UP000717585"/>
    </source>
</evidence>
<accession>A0A8J6E2H3</accession>
<name>A0A8J6E2H3_9EUKA</name>
<dbReference type="Proteomes" id="UP000717585">
    <property type="component" value="Unassembled WGS sequence"/>
</dbReference>
<feature type="compositionally biased region" description="Polar residues" evidence="1">
    <location>
        <begin position="1"/>
        <end position="17"/>
    </location>
</feature>
<organism evidence="2 3">
    <name type="scientific">Carpediemonas membranifera</name>
    <dbReference type="NCBI Taxonomy" id="201153"/>
    <lineage>
        <taxon>Eukaryota</taxon>
        <taxon>Metamonada</taxon>
        <taxon>Carpediemonas-like organisms</taxon>
        <taxon>Carpediemonas</taxon>
    </lineage>
</organism>
<dbReference type="AlphaFoldDB" id="A0A8J6E2H3"/>
<feature type="region of interest" description="Disordered" evidence="1">
    <location>
        <begin position="1"/>
        <end position="48"/>
    </location>
</feature>
<evidence type="ECO:0000256" key="1">
    <source>
        <dbReference type="SAM" id="MobiDB-lite"/>
    </source>
</evidence>
<keyword evidence="3" id="KW-1185">Reference proteome</keyword>
<evidence type="ECO:0000313" key="2">
    <source>
        <dbReference type="EMBL" id="KAG9397644.1"/>
    </source>
</evidence>
<sequence>MSFDNENLFNTPMPSSLSKHKQNGEENRRRPPETPDIDPFDNVEPVNTPKNRIGSNFFAPIFRLYALKMPPDDDEYIDDLDIFPLSTCILEDPPYIHQPSIKFTDKNMTPSLNSRHFNLILDAFPEEREYMFPFLNALFSVASLSTREQRGKRLFELMSRRHPDPPAFISSKLTLLRLDQYDHRCPAPLFARILIWAAIQLHAAGRLGHAVDDVAFFCAEAVRSSVGHSLFNVVGLLRGFSRFPFAVGDISSAPALFWAKTDFTRLCLAAIEELMDDVTIDLNRSDTHTLCHSISVAASNIARVVCHIQKPSRALPDDVFNLMSDADWVPEERLNARSDLQQALGPDSKLAGRDNVRSLLQLANMGIGTSAVRLMTALRAESDTKTAGPVLMNALRYVDTARALPVALRNNLAPWPDMYRAICHATYTATLAKAILETAGATNTRKWDFHAAPVHLLALRTAVDHPYCRDTVLSCLHALLASVPSRESLLRRSRPHADLSRLRIEFDEDVEAWVSNTKILLCKEGVSEKIHKASMGK</sequence>
<protein>
    <submittedName>
        <fullName evidence="2">Uncharacterized protein</fullName>
    </submittedName>
</protein>
<gene>
    <name evidence="2" type="ORF">J8273_0774</name>
</gene>
<proteinExistence type="predicted"/>
<feature type="compositionally biased region" description="Basic and acidic residues" evidence="1">
    <location>
        <begin position="22"/>
        <end position="33"/>
    </location>
</feature>
<comment type="caution">
    <text evidence="2">The sequence shown here is derived from an EMBL/GenBank/DDBJ whole genome shotgun (WGS) entry which is preliminary data.</text>
</comment>
<reference evidence="2" key="1">
    <citation type="submission" date="2021-05" db="EMBL/GenBank/DDBJ databases">
        <title>A free-living protist that lacks canonical eukaryotic 1 DNA replication and segregation systems.</title>
        <authorList>
            <person name="Salas-Leiva D.E."/>
            <person name="Tromer E.C."/>
            <person name="Curtis B.A."/>
            <person name="Jerlstrom-Hultqvist J."/>
            <person name="Kolisko M."/>
            <person name="Yi Z."/>
            <person name="Salas-Leiva J.S."/>
            <person name="Gallot-Lavallee L."/>
            <person name="Kops G.J.P.L."/>
            <person name="Archibald J.M."/>
            <person name="Simpson A.G.B."/>
            <person name="Roger A.J."/>
        </authorList>
    </citation>
    <scope>NUCLEOTIDE SEQUENCE</scope>
    <source>
        <strain evidence="2">BICM</strain>
    </source>
</reference>